<dbReference type="InterPro" id="IPR000408">
    <property type="entry name" value="Reg_chr_condens"/>
</dbReference>
<sequence>MHDRWASASAATAKLAAAAAESGASSENDGKKEKSRQSAMSTESVSPSKPSIGSIHSAVSALRRATPKRETKTPNAKLRSAVNALRITTSHDQRWGDFDVLSCLQELQHLSNEKLRKHLQARGEEWEEGSNKKRTDLEERGAVYSTGKNNLGQLGLGDLEDRCAFEVVPATRGRCILHISTSNDGITFATAKRHDVYVWGGGGRWTGPTGLCTSLPRTDEEEGFTTPQIVAKLNGEEITETAVGSSHACAISKGGDLFVWGWGAAERGMLQREPKYVGASVVASTVTSGEKHACVIARDGQAFTFGLGANGRLGQGMGVEENVYSPKPLPVRVPNRIVRMVACGAEHTLICTQQETYSFGCGDGGRLGHGDLADKFEPCEITFFRGKHVLDVSAGTWHSAVVVHIPPLDNSGWLYTFGNGYQGQLGLGEICHSSSPALVEEFFDQGLSVKRVVCGSHHNAAVAQDGNLYSWGSNKHGALGRNITSESSQQFTPRPGIVSEFGSMINRIGRGKPMSIACGREYTIVATHPYSGPSEQEALYLSAKQRLREAETKKALLAQRQEDAEKQERLRKENEEQSKVRFLTSRRKCRIDETCQGFAYDLTQPSMCRECGYSIVYHTEVEVESE</sequence>
<dbReference type="InterPro" id="IPR051210">
    <property type="entry name" value="Ub_ligase/GEF_domain"/>
</dbReference>
<organism evidence="5 6">
    <name type="scientific">Thalassiosira oceanica</name>
    <name type="common">Marine diatom</name>
    <dbReference type="NCBI Taxonomy" id="159749"/>
    <lineage>
        <taxon>Eukaryota</taxon>
        <taxon>Sar</taxon>
        <taxon>Stramenopiles</taxon>
        <taxon>Ochrophyta</taxon>
        <taxon>Bacillariophyta</taxon>
        <taxon>Coscinodiscophyceae</taxon>
        <taxon>Thalassiosirophycidae</taxon>
        <taxon>Thalassiosirales</taxon>
        <taxon>Thalassiosiraceae</taxon>
        <taxon>Thalassiosira</taxon>
    </lineage>
</organism>
<dbReference type="Pfam" id="PF00415">
    <property type="entry name" value="RCC1"/>
    <property type="match status" value="4"/>
</dbReference>
<dbReference type="OrthoDB" id="10256179at2759"/>
<reference evidence="5 6" key="1">
    <citation type="journal article" date="2012" name="Genome Biol.">
        <title>Genome and low-iron response of an oceanic diatom adapted to chronic iron limitation.</title>
        <authorList>
            <person name="Lommer M."/>
            <person name="Specht M."/>
            <person name="Roy A.S."/>
            <person name="Kraemer L."/>
            <person name="Andreson R."/>
            <person name="Gutowska M.A."/>
            <person name="Wolf J."/>
            <person name="Bergner S.V."/>
            <person name="Schilhabel M.B."/>
            <person name="Klostermeier U.C."/>
            <person name="Beiko R.G."/>
            <person name="Rosenstiel P."/>
            <person name="Hippler M."/>
            <person name="Laroche J."/>
        </authorList>
    </citation>
    <scope>NUCLEOTIDE SEQUENCE [LARGE SCALE GENOMIC DNA]</scope>
    <source>
        <strain evidence="5 6">CCMP1005</strain>
    </source>
</reference>
<dbReference type="PANTHER" id="PTHR22870">
    <property type="entry name" value="REGULATOR OF CHROMOSOME CONDENSATION"/>
    <property type="match status" value="1"/>
</dbReference>
<dbReference type="Proteomes" id="UP000266841">
    <property type="component" value="Unassembled WGS sequence"/>
</dbReference>
<dbReference type="Pfam" id="PF13540">
    <property type="entry name" value="RCC1_2"/>
    <property type="match status" value="1"/>
</dbReference>
<comment type="caution">
    <text evidence="5">The sequence shown here is derived from an EMBL/GenBank/DDBJ whole genome shotgun (WGS) entry which is preliminary data.</text>
</comment>
<dbReference type="OMA" id="CAGFQRD"/>
<feature type="repeat" description="RCC1" evidence="2">
    <location>
        <begin position="466"/>
        <end position="529"/>
    </location>
</feature>
<dbReference type="CDD" id="cd22265">
    <property type="entry name" value="UDM1_RNF168"/>
    <property type="match status" value="1"/>
</dbReference>
<dbReference type="PROSITE" id="PS50012">
    <property type="entry name" value="RCC1_3"/>
    <property type="match status" value="6"/>
</dbReference>
<keyword evidence="3" id="KW-0175">Coiled coil</keyword>
<proteinExistence type="predicted"/>
<name>K0RJY2_THAOC</name>
<dbReference type="EMBL" id="AGNL01036497">
    <property type="protein sequence ID" value="EJK54033.1"/>
    <property type="molecule type" value="Genomic_DNA"/>
</dbReference>
<feature type="repeat" description="RCC1" evidence="2">
    <location>
        <begin position="194"/>
        <end position="254"/>
    </location>
</feature>
<protein>
    <submittedName>
        <fullName evidence="5">Uncharacterized protein</fullName>
    </submittedName>
</protein>
<keyword evidence="1" id="KW-0677">Repeat</keyword>
<evidence type="ECO:0000256" key="4">
    <source>
        <dbReference type="SAM" id="MobiDB-lite"/>
    </source>
</evidence>
<feature type="repeat" description="RCC1" evidence="2">
    <location>
        <begin position="300"/>
        <end position="354"/>
    </location>
</feature>
<feature type="coiled-coil region" evidence="3">
    <location>
        <begin position="540"/>
        <end position="577"/>
    </location>
</feature>
<feature type="repeat" description="RCC1" evidence="2">
    <location>
        <begin position="255"/>
        <end position="299"/>
    </location>
</feature>
<feature type="repeat" description="RCC1" evidence="2">
    <location>
        <begin position="354"/>
        <end position="405"/>
    </location>
</feature>
<dbReference type="SUPFAM" id="SSF50985">
    <property type="entry name" value="RCC1/BLIP-II"/>
    <property type="match status" value="2"/>
</dbReference>
<evidence type="ECO:0000256" key="3">
    <source>
        <dbReference type="SAM" id="Coils"/>
    </source>
</evidence>
<feature type="region of interest" description="Disordered" evidence="4">
    <location>
        <begin position="1"/>
        <end position="53"/>
    </location>
</feature>
<accession>K0RJY2</accession>
<dbReference type="eggNOG" id="KOG1426">
    <property type="taxonomic scope" value="Eukaryota"/>
</dbReference>
<feature type="repeat" description="RCC1" evidence="2">
    <location>
        <begin position="412"/>
        <end position="465"/>
    </location>
</feature>
<dbReference type="InterPro" id="IPR009091">
    <property type="entry name" value="RCC1/BLIP-II"/>
</dbReference>
<feature type="compositionally biased region" description="Polar residues" evidence="4">
    <location>
        <begin position="37"/>
        <end position="51"/>
    </location>
</feature>
<feature type="compositionally biased region" description="Low complexity" evidence="4">
    <location>
        <begin position="1"/>
        <end position="26"/>
    </location>
</feature>
<dbReference type="PANTHER" id="PTHR22870:SF408">
    <property type="entry name" value="OS09G0560450 PROTEIN"/>
    <property type="match status" value="1"/>
</dbReference>
<evidence type="ECO:0000313" key="6">
    <source>
        <dbReference type="Proteomes" id="UP000266841"/>
    </source>
</evidence>
<dbReference type="AlphaFoldDB" id="K0RJY2"/>
<evidence type="ECO:0000313" key="5">
    <source>
        <dbReference type="EMBL" id="EJK54033.1"/>
    </source>
</evidence>
<dbReference type="Gene3D" id="2.130.10.30">
    <property type="entry name" value="Regulator of chromosome condensation 1/beta-lactamase-inhibitor protein II"/>
    <property type="match status" value="2"/>
</dbReference>
<gene>
    <name evidence="5" type="ORF">THAOC_26418</name>
</gene>
<keyword evidence="6" id="KW-1185">Reference proteome</keyword>
<dbReference type="PRINTS" id="PR00633">
    <property type="entry name" value="RCCNDNSATION"/>
</dbReference>
<evidence type="ECO:0000256" key="2">
    <source>
        <dbReference type="PROSITE-ProRule" id="PRU00235"/>
    </source>
</evidence>
<evidence type="ECO:0000256" key="1">
    <source>
        <dbReference type="ARBA" id="ARBA00022737"/>
    </source>
</evidence>